<dbReference type="InterPro" id="IPR011089">
    <property type="entry name" value="GmrSD_C"/>
</dbReference>
<evidence type="ECO:0000313" key="3">
    <source>
        <dbReference type="EMBL" id="GAL94872.1"/>
    </source>
</evidence>
<gene>
    <name evidence="3" type="ORF">N44_03727</name>
</gene>
<evidence type="ECO:0000259" key="2">
    <source>
        <dbReference type="Pfam" id="PF07510"/>
    </source>
</evidence>
<name>A0A0A1VYJ6_MICAE</name>
<dbReference type="PANTHER" id="PTHR35149:SF2">
    <property type="entry name" value="DUF262 DOMAIN-CONTAINING PROTEIN"/>
    <property type="match status" value="1"/>
</dbReference>
<dbReference type="InterPro" id="IPR004919">
    <property type="entry name" value="GmrSD_N"/>
</dbReference>
<evidence type="ECO:0000259" key="1">
    <source>
        <dbReference type="Pfam" id="PF03235"/>
    </source>
</evidence>
<accession>A0A0A1VYJ6</accession>
<dbReference type="AlphaFoldDB" id="A0A0A1VYJ6"/>
<dbReference type="RefSeq" id="WP_045361067.1">
    <property type="nucleotide sequence ID" value="NZ_BBPA01000065.1"/>
</dbReference>
<protein>
    <submittedName>
        <fullName evidence="3">RloF</fullName>
    </submittedName>
</protein>
<evidence type="ECO:0000313" key="4">
    <source>
        <dbReference type="Proteomes" id="UP000030321"/>
    </source>
</evidence>
<feature type="domain" description="GmrSD restriction endonucleases N-terminal" evidence="1">
    <location>
        <begin position="9"/>
        <end position="221"/>
    </location>
</feature>
<dbReference type="EMBL" id="BBPA01000065">
    <property type="protein sequence ID" value="GAL94872.1"/>
    <property type="molecule type" value="Genomic_DNA"/>
</dbReference>
<proteinExistence type="predicted"/>
<feature type="domain" description="GmrSD restriction endonucleases C-terminal" evidence="2">
    <location>
        <begin position="405"/>
        <end position="539"/>
    </location>
</feature>
<comment type="caution">
    <text evidence="3">The sequence shown here is derived from an EMBL/GenBank/DDBJ whole genome shotgun (WGS) entry which is preliminary data.</text>
</comment>
<sequence length="661" mass="77839">MQASETKLQQIIEGTKQYVVPLFQRPYSWKKSEWQALWNDLVELCKADNPRPHFMGSIVTMPTTSVPEGVSKYLLIDGQQRLTTVFILLSALRDTAKHTEEELAEEINNTILVNPYKKDLDYYKLQPTQVDRVAFHQIIQSKPQVNESGILECYRFFEKKVRQRQSISSLELARIKRVICSNLSLVSVVLSSDDDPYLVFESLNAKGRPLTQADLIRNYFFMRIHTDSQESVYTEYWQPMQDLLNDNLTEFIRHYLTKTGVEVKQSEIYFEIKDLIGNNDALSYLKDLCTYSEYYSRLLNPEREPKEIIRKYLCRLNRLGVETVYPFLLNCYDDLMKNRITEQEFVSVLQVLENFILRRFVCNIQTRGLNRIFALLYSQVNSKDTDLSSDNFVERLKLTLQNRDYPKNAEFRARLIDVKLYGGNRSEKCKLILESIEEYFGHKEQVLFEKLSIEHIMPQTLNEAWKENLGEDWAITHELLRHTLGNLTLTAYNTELYNGSFEQKKEQFKDSHLQLNKYFESRTSWRREDIEERAEYLTDIALQIWSYFGDELAPPSRTSSLTGTIPKTLFCFGKEYVVRSWRDVVETTLNTIADLEPDSFKEIMQQFPRFVGWEEKDFRSVRKLRNGAFIEVNLSAQDIYTFCMKAIETAELSIEEWRVEK</sequence>
<dbReference type="Pfam" id="PF07510">
    <property type="entry name" value="GmrSD_C"/>
    <property type="match status" value="1"/>
</dbReference>
<dbReference type="Proteomes" id="UP000030321">
    <property type="component" value="Unassembled WGS sequence"/>
</dbReference>
<dbReference type="Pfam" id="PF03235">
    <property type="entry name" value="GmrSD_N"/>
    <property type="match status" value="1"/>
</dbReference>
<dbReference type="PANTHER" id="PTHR35149">
    <property type="entry name" value="SLL5132 PROTEIN"/>
    <property type="match status" value="1"/>
</dbReference>
<organism evidence="3 4">
    <name type="scientific">Microcystis aeruginosa NIES-44</name>
    <dbReference type="NCBI Taxonomy" id="449439"/>
    <lineage>
        <taxon>Bacteria</taxon>
        <taxon>Bacillati</taxon>
        <taxon>Cyanobacteriota</taxon>
        <taxon>Cyanophyceae</taxon>
        <taxon>Oscillatoriophycideae</taxon>
        <taxon>Chroococcales</taxon>
        <taxon>Microcystaceae</taxon>
        <taxon>Microcystis</taxon>
    </lineage>
</organism>
<reference evidence="4" key="1">
    <citation type="journal article" date="2015" name="Genome">
        <title>Whole Genome Sequence of the Non-Microcystin-Producing Microcystis aeruginosa Strain NIES-44.</title>
        <authorList>
            <person name="Okano K."/>
            <person name="Miyata N."/>
            <person name="Ozaki Y."/>
        </authorList>
    </citation>
    <scope>NUCLEOTIDE SEQUENCE [LARGE SCALE GENOMIC DNA]</scope>
    <source>
        <strain evidence="4">NIES-44</strain>
    </source>
</reference>